<protein>
    <submittedName>
        <fullName evidence="1">Uncharacterized protein</fullName>
    </submittedName>
</protein>
<sequence>MCLCDIRKVGIPCTGTSPVHVDQSERARARPSTRVRLYGIRRQRCTGQVTGLHEINNVTKEVISAYGFINKAQFDAGFETDRLKLKDGAVTAVMIPVMSRNRRCPTNPDTRAAGALVRQPGPSSPTAVPLLPSFSLCSYQS</sequence>
<evidence type="ECO:0000313" key="2">
    <source>
        <dbReference type="Proteomes" id="UP000281406"/>
    </source>
</evidence>
<evidence type="ECO:0000313" key="1">
    <source>
        <dbReference type="EMBL" id="ROL41966.1"/>
    </source>
</evidence>
<accession>A0A3N0Y6X5</accession>
<dbReference type="Proteomes" id="UP000281406">
    <property type="component" value="Unassembled WGS sequence"/>
</dbReference>
<comment type="caution">
    <text evidence="1">The sequence shown here is derived from an EMBL/GenBank/DDBJ whole genome shotgun (WGS) entry which is preliminary data.</text>
</comment>
<dbReference type="EMBL" id="RJVU01050883">
    <property type="protein sequence ID" value="ROL41966.1"/>
    <property type="molecule type" value="Genomic_DNA"/>
</dbReference>
<reference evidence="1 2" key="1">
    <citation type="submission" date="2018-10" db="EMBL/GenBank/DDBJ databases">
        <title>Genome assembly for a Yunnan-Guizhou Plateau 3E fish, Anabarilius grahami (Regan), and its evolutionary and genetic applications.</title>
        <authorList>
            <person name="Jiang W."/>
        </authorList>
    </citation>
    <scope>NUCLEOTIDE SEQUENCE [LARGE SCALE GENOMIC DNA]</scope>
    <source>
        <strain evidence="1">AG-KIZ</strain>
        <tissue evidence="1">Muscle</tissue>
    </source>
</reference>
<organism evidence="1 2">
    <name type="scientific">Anabarilius grahami</name>
    <name type="common">Kanglang fish</name>
    <name type="synonym">Barilius grahami</name>
    <dbReference type="NCBI Taxonomy" id="495550"/>
    <lineage>
        <taxon>Eukaryota</taxon>
        <taxon>Metazoa</taxon>
        <taxon>Chordata</taxon>
        <taxon>Craniata</taxon>
        <taxon>Vertebrata</taxon>
        <taxon>Euteleostomi</taxon>
        <taxon>Actinopterygii</taxon>
        <taxon>Neopterygii</taxon>
        <taxon>Teleostei</taxon>
        <taxon>Ostariophysi</taxon>
        <taxon>Cypriniformes</taxon>
        <taxon>Xenocyprididae</taxon>
        <taxon>Xenocypridinae</taxon>
        <taxon>Xenocypridinae incertae sedis</taxon>
        <taxon>Anabarilius</taxon>
    </lineage>
</organism>
<proteinExistence type="predicted"/>
<dbReference type="AlphaFoldDB" id="A0A3N0Y6X5"/>
<gene>
    <name evidence="1" type="ORF">DPX16_19815</name>
</gene>
<name>A0A3N0Y6X5_ANAGA</name>
<keyword evidence="2" id="KW-1185">Reference proteome</keyword>